<reference evidence="2" key="1">
    <citation type="submission" date="2023-06" db="EMBL/GenBank/DDBJ databases">
        <title>Egi l300058.</title>
        <authorList>
            <person name="Gao L."/>
            <person name="Fang B.-Z."/>
            <person name="Li W.-J."/>
        </authorList>
    </citation>
    <scope>NUCLEOTIDE SEQUENCE</scope>
    <source>
        <strain evidence="2">EGI L300058</strain>
    </source>
</reference>
<feature type="transmembrane region" description="Helical" evidence="1">
    <location>
        <begin position="94"/>
        <end position="113"/>
    </location>
</feature>
<feature type="transmembrane region" description="Helical" evidence="1">
    <location>
        <begin position="12"/>
        <end position="36"/>
    </location>
</feature>
<sequence>MSQPPDGRATRGLITMAAACYATNVAFGLGVATGVIDNRRIHWVHHALFIATGSVTALALAASAVQRRPAGLPLLLAVGPLAALPYAGGRLRRHATVAGMAAPSFVTALILAWRRH</sequence>
<evidence type="ECO:0000313" key="3">
    <source>
        <dbReference type="Proteomes" id="UP001172708"/>
    </source>
</evidence>
<evidence type="ECO:0000256" key="1">
    <source>
        <dbReference type="SAM" id="Phobius"/>
    </source>
</evidence>
<protein>
    <recommendedName>
        <fullName evidence="4">DUF423 domain-containing protein</fullName>
    </recommendedName>
</protein>
<feature type="transmembrane region" description="Helical" evidence="1">
    <location>
        <begin position="70"/>
        <end position="88"/>
    </location>
</feature>
<keyword evidence="1" id="KW-0472">Membrane</keyword>
<organism evidence="2 3">
    <name type="scientific">Demequina muriae</name>
    <dbReference type="NCBI Taxonomy" id="3051664"/>
    <lineage>
        <taxon>Bacteria</taxon>
        <taxon>Bacillati</taxon>
        <taxon>Actinomycetota</taxon>
        <taxon>Actinomycetes</taxon>
        <taxon>Micrococcales</taxon>
        <taxon>Demequinaceae</taxon>
        <taxon>Demequina</taxon>
    </lineage>
</organism>
<dbReference type="Proteomes" id="UP001172708">
    <property type="component" value="Unassembled WGS sequence"/>
</dbReference>
<name>A0ABT8GGM9_9MICO</name>
<keyword evidence="1" id="KW-1133">Transmembrane helix</keyword>
<evidence type="ECO:0000313" key="2">
    <source>
        <dbReference type="EMBL" id="MDN4480587.1"/>
    </source>
</evidence>
<dbReference type="RefSeq" id="WP_301142022.1">
    <property type="nucleotide sequence ID" value="NZ_JAUHQA010000001.1"/>
</dbReference>
<keyword evidence="1" id="KW-0812">Transmembrane</keyword>
<comment type="caution">
    <text evidence="2">The sequence shown here is derived from an EMBL/GenBank/DDBJ whole genome shotgun (WGS) entry which is preliminary data.</text>
</comment>
<proteinExistence type="predicted"/>
<evidence type="ECO:0008006" key="4">
    <source>
        <dbReference type="Google" id="ProtNLM"/>
    </source>
</evidence>
<dbReference type="EMBL" id="JAUHQA010000001">
    <property type="protein sequence ID" value="MDN4480587.1"/>
    <property type="molecule type" value="Genomic_DNA"/>
</dbReference>
<accession>A0ABT8GGM9</accession>
<feature type="transmembrane region" description="Helical" evidence="1">
    <location>
        <begin position="42"/>
        <end position="63"/>
    </location>
</feature>
<gene>
    <name evidence="2" type="ORF">QQX02_06590</name>
</gene>
<keyword evidence="3" id="KW-1185">Reference proteome</keyword>